<dbReference type="Gene3D" id="2.20.25.240">
    <property type="match status" value="1"/>
</dbReference>
<evidence type="ECO:0000256" key="1">
    <source>
        <dbReference type="ARBA" id="ARBA00022723"/>
    </source>
</evidence>
<dbReference type="Proteomes" id="UP000475862">
    <property type="component" value="Unassembled WGS sequence"/>
</dbReference>
<dbReference type="InterPro" id="IPR007588">
    <property type="entry name" value="Znf_FLYWCH"/>
</dbReference>
<reference evidence="5 6" key="1">
    <citation type="submission" date="2019-08" db="EMBL/GenBank/DDBJ databases">
        <title>The genome of the soybean aphid Biotype 1, its phylome, world population structure and adaptation to the North American continent.</title>
        <authorList>
            <person name="Giordano R."/>
            <person name="Donthu R.K."/>
            <person name="Hernandez A.G."/>
            <person name="Wright C.L."/>
            <person name="Zimin A.V."/>
        </authorList>
    </citation>
    <scope>NUCLEOTIDE SEQUENCE [LARGE SCALE GENOMIC DNA]</scope>
    <source>
        <tissue evidence="5">Whole aphids</tissue>
    </source>
</reference>
<dbReference type="Pfam" id="PF04500">
    <property type="entry name" value="FLYWCH"/>
    <property type="match status" value="1"/>
</dbReference>
<feature type="domain" description="FLYWCH-type" evidence="4">
    <location>
        <begin position="8"/>
        <end position="70"/>
    </location>
</feature>
<comment type="caution">
    <text evidence="5">The sequence shown here is derived from an EMBL/GenBank/DDBJ whole genome shotgun (WGS) entry which is preliminary data.</text>
</comment>
<protein>
    <recommendedName>
        <fullName evidence="4">FLYWCH-type domain-containing protein</fullName>
    </recommendedName>
</protein>
<dbReference type="OrthoDB" id="6578237at2759"/>
<accession>A0A6G0U0U9</accession>
<evidence type="ECO:0000259" key="4">
    <source>
        <dbReference type="Pfam" id="PF04500"/>
    </source>
</evidence>
<evidence type="ECO:0000313" key="6">
    <source>
        <dbReference type="Proteomes" id="UP000475862"/>
    </source>
</evidence>
<keyword evidence="3" id="KW-0862">Zinc</keyword>
<proteinExistence type="predicted"/>
<evidence type="ECO:0000313" key="5">
    <source>
        <dbReference type="EMBL" id="KAE9542563.1"/>
    </source>
</evidence>
<sequence>MEHVIEIIKNNSKKPKIAHIGYIYHFQKECSNFIRWRCSKFISLKCQNVLKTSLDIEKPIFISIDNDHVHTSNKNAVVVLKLQNKMNEKAQISYTTPSQIFVESVSNVPHNILVELPKEEHVKWTIQNHRGYNDPSKPTCRKELIIEGRGFFPPESFVRGFFFRGFLFRLPFNGYMSHLNTTRRSIVWLIGKHNVN</sequence>
<keyword evidence="6" id="KW-1185">Reference proteome</keyword>
<organism evidence="5 6">
    <name type="scientific">Aphis glycines</name>
    <name type="common">Soybean aphid</name>
    <dbReference type="NCBI Taxonomy" id="307491"/>
    <lineage>
        <taxon>Eukaryota</taxon>
        <taxon>Metazoa</taxon>
        <taxon>Ecdysozoa</taxon>
        <taxon>Arthropoda</taxon>
        <taxon>Hexapoda</taxon>
        <taxon>Insecta</taxon>
        <taxon>Pterygota</taxon>
        <taxon>Neoptera</taxon>
        <taxon>Paraneoptera</taxon>
        <taxon>Hemiptera</taxon>
        <taxon>Sternorrhyncha</taxon>
        <taxon>Aphidomorpha</taxon>
        <taxon>Aphidoidea</taxon>
        <taxon>Aphididae</taxon>
        <taxon>Aphidini</taxon>
        <taxon>Aphis</taxon>
        <taxon>Aphis</taxon>
    </lineage>
</organism>
<evidence type="ECO:0000256" key="2">
    <source>
        <dbReference type="ARBA" id="ARBA00022771"/>
    </source>
</evidence>
<keyword evidence="1" id="KW-0479">Metal-binding</keyword>
<dbReference type="AlphaFoldDB" id="A0A6G0U0U9"/>
<dbReference type="GO" id="GO:0008270">
    <property type="term" value="F:zinc ion binding"/>
    <property type="evidence" value="ECO:0007669"/>
    <property type="project" value="UniProtKB-KW"/>
</dbReference>
<gene>
    <name evidence="5" type="ORF">AGLY_002474</name>
</gene>
<keyword evidence="2" id="KW-0863">Zinc-finger</keyword>
<name>A0A6G0U0U9_APHGL</name>
<evidence type="ECO:0000256" key="3">
    <source>
        <dbReference type="ARBA" id="ARBA00022833"/>
    </source>
</evidence>
<dbReference type="EMBL" id="VYZN01000009">
    <property type="protein sequence ID" value="KAE9542563.1"/>
    <property type="molecule type" value="Genomic_DNA"/>
</dbReference>